<evidence type="ECO:0000256" key="3">
    <source>
        <dbReference type="ARBA" id="ARBA00023237"/>
    </source>
</evidence>
<keyword evidence="3" id="KW-0998">Cell outer membrane</keyword>
<dbReference type="InterPro" id="IPR012910">
    <property type="entry name" value="Plug_dom"/>
</dbReference>
<dbReference type="Proteomes" id="UP000247512">
    <property type="component" value="Unassembled WGS sequence"/>
</dbReference>
<evidence type="ECO:0000256" key="1">
    <source>
        <dbReference type="ARBA" id="ARBA00004442"/>
    </source>
</evidence>
<feature type="compositionally biased region" description="Low complexity" evidence="4">
    <location>
        <begin position="57"/>
        <end position="82"/>
    </location>
</feature>
<evidence type="ECO:0000256" key="2">
    <source>
        <dbReference type="ARBA" id="ARBA00023136"/>
    </source>
</evidence>
<evidence type="ECO:0000259" key="5">
    <source>
        <dbReference type="Pfam" id="PF07715"/>
    </source>
</evidence>
<keyword evidence="2" id="KW-0472">Membrane</keyword>
<comment type="caution">
    <text evidence="6">The sequence shown here is derived from an EMBL/GenBank/DDBJ whole genome shotgun (WGS) entry which is preliminary data.</text>
</comment>
<dbReference type="Pfam" id="PF07715">
    <property type="entry name" value="Plug"/>
    <property type="match status" value="1"/>
</dbReference>
<organism evidence="6 7">
    <name type="scientific">Komagataeibacter nataicola</name>
    <dbReference type="NCBI Taxonomy" id="265960"/>
    <lineage>
        <taxon>Bacteria</taxon>
        <taxon>Pseudomonadati</taxon>
        <taxon>Pseudomonadota</taxon>
        <taxon>Alphaproteobacteria</taxon>
        <taxon>Acetobacterales</taxon>
        <taxon>Acetobacteraceae</taxon>
        <taxon>Komagataeibacter</taxon>
    </lineage>
</organism>
<keyword evidence="6" id="KW-0675">Receptor</keyword>
<gene>
    <name evidence="6" type="ORF">CDI09_12170</name>
</gene>
<keyword evidence="7" id="KW-1185">Reference proteome</keyword>
<evidence type="ECO:0000313" key="6">
    <source>
        <dbReference type="EMBL" id="PYD65730.1"/>
    </source>
</evidence>
<feature type="region of interest" description="Disordered" evidence="4">
    <location>
        <begin position="55"/>
        <end position="82"/>
    </location>
</feature>
<reference evidence="6 7" key="1">
    <citation type="submission" date="2017-06" db="EMBL/GenBank/DDBJ databases">
        <title>A draft genome sequence of Komagataeibacter nataicola LMG 1536.</title>
        <authorList>
            <person name="Skraban J."/>
            <person name="Cleenwerck I."/>
            <person name="Vandamme P."/>
            <person name="Trcek J."/>
        </authorList>
    </citation>
    <scope>NUCLEOTIDE SEQUENCE [LARGE SCALE GENOMIC DNA]</scope>
    <source>
        <strain evidence="6 7">LMG 1536</strain>
    </source>
</reference>
<dbReference type="InterPro" id="IPR036942">
    <property type="entry name" value="Beta-barrel_TonB_sf"/>
</dbReference>
<dbReference type="Gene3D" id="2.40.170.20">
    <property type="entry name" value="TonB-dependent receptor, beta-barrel domain"/>
    <property type="match status" value="1"/>
</dbReference>
<dbReference type="SUPFAM" id="SSF56935">
    <property type="entry name" value="Porins"/>
    <property type="match status" value="1"/>
</dbReference>
<sequence>MTDNKLCSLVGIHTTVRTHDLFRYPAWSRSRFLFLSVASFMLPFMSAGADAAENTRTAASQHAKTTTTTAKPAPAAAAAAPPQAKTEFIHVTHGTPTSNGVTNTTPGGGLMPPQTIAKSRSGLTRDFIAKQSPTSNAVAMIASLPGVVYGGNDPLGTNDDQQGLTIRGLNQQEIGYLFEGIPAAAPVYLLPYTSASSDNENIESVTLTQGSPDTKSPLYNAVGGEMSVKMRDPSRKMGGHVNLSYGSFSLRREFVRFDTGEIGHTGIRGFVSFSDRTADEWRGVGATKRYHVDMKFLKEWGDGNRASLVFAYNDAQQYYLRAPTKAQWNQYGVNFNYNDTPGGSSPANYYGFEENRMKKITMGAPVNVKLAKGLTLDVTPYFTYSWGYDNGASTLSRNGSYYGSQPAGTLQNTGAQTGSSILAGSIDTYTLAYSGINAALSWTKGHNTLTGGAWYSYFDQSEPQSYQAANGDGTPSGQWGSNAILTQNGQVLSTYNIHLIQQTNALFINDTYRALHDRLTLTAGFKEVMVTRSETNAIPDVTYGTGQSVAEPLPQFMASYKITPHDQIYINGTSSFRMPASIMTYADRYSISSGQLSTRHARGLQPEFAIGEEIGYRHTGFVNLSLALFNYNFTHRQLSTTTYSGTQAISESIDAGGQTARGAQIEIGLRPWHHFSPYLSAQYEHATIDNNLKAAATDGTTVYMPTAGKNAVNTPEVTVAVGLNYDNGSVFAGFNMNYIGKQYSTFMNDESIPGYETFNMNMGYRFKSFWYAKHPQIQLNLINIGNNGYLSGTSSIKTNGQAMVVNGHQVAASAPQYYVGGGFAGVLSFTTGF</sequence>
<proteinExistence type="predicted"/>
<dbReference type="EMBL" id="NIRT01000023">
    <property type="protein sequence ID" value="PYD65730.1"/>
    <property type="molecule type" value="Genomic_DNA"/>
</dbReference>
<feature type="domain" description="TonB-dependent receptor plug" evidence="5">
    <location>
        <begin position="114"/>
        <end position="214"/>
    </location>
</feature>
<evidence type="ECO:0000256" key="4">
    <source>
        <dbReference type="SAM" id="MobiDB-lite"/>
    </source>
</evidence>
<comment type="subcellular location">
    <subcellularLocation>
        <location evidence="1">Cell outer membrane</location>
    </subcellularLocation>
</comment>
<protein>
    <submittedName>
        <fullName evidence="6">TonB-dependent receptor</fullName>
    </submittedName>
</protein>
<name>A0ABX5PCS4_9PROT</name>
<evidence type="ECO:0000313" key="7">
    <source>
        <dbReference type="Proteomes" id="UP000247512"/>
    </source>
</evidence>
<dbReference type="InterPro" id="IPR037066">
    <property type="entry name" value="Plug_dom_sf"/>
</dbReference>
<dbReference type="Gene3D" id="2.170.130.10">
    <property type="entry name" value="TonB-dependent receptor, plug domain"/>
    <property type="match status" value="1"/>
</dbReference>
<accession>A0ABX5PCS4</accession>